<protein>
    <submittedName>
        <fullName evidence="2">Uncharacterized protein</fullName>
    </submittedName>
</protein>
<feature type="region of interest" description="Disordered" evidence="1">
    <location>
        <begin position="119"/>
        <end position="144"/>
    </location>
</feature>
<proteinExistence type="predicted"/>
<organism evidence="2">
    <name type="scientific">Bactrocera dorsalis</name>
    <name type="common">Oriental fruit fly</name>
    <name type="synonym">Dacus dorsalis</name>
    <dbReference type="NCBI Taxonomy" id="27457"/>
    <lineage>
        <taxon>Eukaryota</taxon>
        <taxon>Metazoa</taxon>
        <taxon>Ecdysozoa</taxon>
        <taxon>Arthropoda</taxon>
        <taxon>Hexapoda</taxon>
        <taxon>Insecta</taxon>
        <taxon>Pterygota</taxon>
        <taxon>Neoptera</taxon>
        <taxon>Endopterygota</taxon>
        <taxon>Diptera</taxon>
        <taxon>Brachycera</taxon>
        <taxon>Muscomorpha</taxon>
        <taxon>Tephritoidea</taxon>
        <taxon>Tephritidae</taxon>
        <taxon>Bactrocera</taxon>
        <taxon>Bactrocera</taxon>
    </lineage>
</organism>
<dbReference type="AlphaFoldDB" id="A0A034VZR4"/>
<name>A0A034VZR4_BACDO</name>
<dbReference type="EMBL" id="GAKP01011370">
    <property type="protein sequence ID" value="JAC47582.1"/>
    <property type="molecule type" value="Transcribed_RNA"/>
</dbReference>
<reference evidence="2" key="1">
    <citation type="journal article" date="2014" name="BMC Genomics">
        <title>Characterizing the developmental transcriptome of the oriental fruit fly, Bactrocera dorsalis (Diptera: Tephritidae) through comparative genomic analysis with Drosophila melanogaster utilizing modENCODE datasets.</title>
        <authorList>
            <person name="Geib S.M."/>
            <person name="Calla B."/>
            <person name="Hall B."/>
            <person name="Hou S."/>
            <person name="Manoukis N.C."/>
        </authorList>
    </citation>
    <scope>NUCLEOTIDE SEQUENCE</scope>
    <source>
        <strain evidence="2">Punador</strain>
    </source>
</reference>
<sequence>MLRAATFDVNLGATIAPGNIGVGSNAAAHFVDGLVNMRVVSVEALQDLVDLEDLQHANTFVTYVQHSTVVEQLNSDAGSCVRNGVSMKRPRRQQLLKIPNRMTELLSRVTANLNCYNNVQRQRRHRQRQQQQQPEGMSTPNQQH</sequence>
<evidence type="ECO:0000256" key="1">
    <source>
        <dbReference type="SAM" id="MobiDB-lite"/>
    </source>
</evidence>
<evidence type="ECO:0000313" key="2">
    <source>
        <dbReference type="EMBL" id="JAC47582.1"/>
    </source>
</evidence>
<accession>A0A034VZR4</accession>
<feature type="compositionally biased region" description="Polar residues" evidence="1">
    <location>
        <begin position="134"/>
        <end position="144"/>
    </location>
</feature>